<gene>
    <name evidence="6" type="ORF">UY67_C0001G0062</name>
</gene>
<feature type="transmembrane region" description="Helical" evidence="5">
    <location>
        <begin position="110"/>
        <end position="137"/>
    </location>
</feature>
<name>A0A0G1X2E5_9BACT</name>
<dbReference type="Pfam" id="PF07681">
    <property type="entry name" value="DoxX"/>
    <property type="match status" value="1"/>
</dbReference>
<evidence type="ECO:0000256" key="4">
    <source>
        <dbReference type="ARBA" id="ARBA00023136"/>
    </source>
</evidence>
<evidence type="ECO:0000313" key="7">
    <source>
        <dbReference type="Proteomes" id="UP000034273"/>
    </source>
</evidence>
<dbReference type="GO" id="GO:0016020">
    <property type="term" value="C:membrane"/>
    <property type="evidence" value="ECO:0007669"/>
    <property type="project" value="UniProtKB-SubCell"/>
</dbReference>
<dbReference type="InterPro" id="IPR032808">
    <property type="entry name" value="DoxX"/>
</dbReference>
<feature type="transmembrane region" description="Helical" evidence="5">
    <location>
        <begin position="157"/>
        <end position="177"/>
    </location>
</feature>
<keyword evidence="4 5" id="KW-0472">Membrane</keyword>
<dbReference type="EMBL" id="LCQW01000001">
    <property type="protein sequence ID" value="KKW25060.1"/>
    <property type="molecule type" value="Genomic_DNA"/>
</dbReference>
<keyword evidence="3 5" id="KW-1133">Transmembrane helix</keyword>
<accession>A0A0G1X2E5</accession>
<dbReference type="AlphaFoldDB" id="A0A0G1X2E5"/>
<evidence type="ECO:0000256" key="2">
    <source>
        <dbReference type="ARBA" id="ARBA00022692"/>
    </source>
</evidence>
<protein>
    <submittedName>
        <fullName evidence="6">TQO small subunit DoxD</fullName>
    </submittedName>
</protein>
<comment type="caution">
    <text evidence="6">The sequence shown here is derived from an EMBL/GenBank/DDBJ whole genome shotgun (WGS) entry which is preliminary data.</text>
</comment>
<organism evidence="6 7">
    <name type="scientific">Candidatus Kaiserbacteria bacterium GW2011_GWA2_52_12</name>
    <dbReference type="NCBI Taxonomy" id="1618671"/>
    <lineage>
        <taxon>Bacteria</taxon>
        <taxon>Candidatus Kaiseribacteriota</taxon>
    </lineage>
</organism>
<dbReference type="PANTHER" id="PTHR39157:SF1">
    <property type="entry name" value="DOXX FAMILY PROTEIN"/>
    <property type="match status" value="1"/>
</dbReference>
<evidence type="ECO:0000256" key="5">
    <source>
        <dbReference type="SAM" id="Phobius"/>
    </source>
</evidence>
<sequence length="193" mass="21724">MRRRDTVRMSYITIEESSLSHFLKNDTRIAVLWLVVRVYLGWEWLQAGWGKFNNPAWIGDNIGQGIGGFVQNALKKTADACAPAPAVCHADVQSWYAAFLQTFVQPYPELWSYLITFGEIAVGIGLIVGCLTGLAAFFGFTMNLNFMLAGTVSTNPIMMVLAILLVCSWRVAGYWGLDQYVLPVVFRKRYLKR</sequence>
<keyword evidence="2 5" id="KW-0812">Transmembrane</keyword>
<comment type="subcellular location">
    <subcellularLocation>
        <location evidence="1">Membrane</location>
        <topology evidence="1">Multi-pass membrane protein</topology>
    </subcellularLocation>
</comment>
<proteinExistence type="predicted"/>
<dbReference type="PANTHER" id="PTHR39157">
    <property type="entry name" value="INTEGRAL MEMBRANE PROTEIN-RELATED"/>
    <property type="match status" value="1"/>
</dbReference>
<dbReference type="Proteomes" id="UP000034273">
    <property type="component" value="Unassembled WGS sequence"/>
</dbReference>
<evidence type="ECO:0000256" key="3">
    <source>
        <dbReference type="ARBA" id="ARBA00022989"/>
    </source>
</evidence>
<reference evidence="6 7" key="1">
    <citation type="journal article" date="2015" name="Nature">
        <title>rRNA introns, odd ribosomes, and small enigmatic genomes across a large radiation of phyla.</title>
        <authorList>
            <person name="Brown C.T."/>
            <person name="Hug L.A."/>
            <person name="Thomas B.C."/>
            <person name="Sharon I."/>
            <person name="Castelle C.J."/>
            <person name="Singh A."/>
            <person name="Wilkins M.J."/>
            <person name="Williams K.H."/>
            <person name="Banfield J.F."/>
        </authorList>
    </citation>
    <scope>NUCLEOTIDE SEQUENCE [LARGE SCALE GENOMIC DNA]</scope>
</reference>
<evidence type="ECO:0000256" key="1">
    <source>
        <dbReference type="ARBA" id="ARBA00004141"/>
    </source>
</evidence>
<dbReference type="STRING" id="1618671.UY67_C0001G0062"/>
<evidence type="ECO:0000313" key="6">
    <source>
        <dbReference type="EMBL" id="KKW25060.1"/>
    </source>
</evidence>